<comment type="similarity">
    <text evidence="4">Belongs to the oleosin family.</text>
</comment>
<evidence type="ECO:0000313" key="12">
    <source>
        <dbReference type="RefSeq" id="XP_022935477.1"/>
    </source>
</evidence>
<evidence type="ECO:0000313" key="11">
    <source>
        <dbReference type="Proteomes" id="UP000504609"/>
    </source>
</evidence>
<evidence type="ECO:0000256" key="1">
    <source>
        <dbReference type="ARBA" id="ARBA00002582"/>
    </source>
</evidence>
<dbReference type="PANTHER" id="PTHR33203">
    <property type="entry name" value="OLEOSIN"/>
    <property type="match status" value="1"/>
</dbReference>
<dbReference type="PANTHER" id="PTHR33203:SF44">
    <property type="entry name" value="OLEOSIN 20.3 KDA"/>
    <property type="match status" value="1"/>
</dbReference>
<evidence type="ECO:0000256" key="9">
    <source>
        <dbReference type="SAM" id="MobiDB-lite"/>
    </source>
</evidence>
<evidence type="ECO:0000256" key="3">
    <source>
        <dbReference type="ARBA" id="ARBA00004502"/>
    </source>
</evidence>
<evidence type="ECO:0000256" key="4">
    <source>
        <dbReference type="ARBA" id="ARBA00010858"/>
    </source>
</evidence>
<keyword evidence="8 10" id="KW-0472">Membrane</keyword>
<feature type="transmembrane region" description="Helical" evidence="10">
    <location>
        <begin position="92"/>
        <end position="118"/>
    </location>
</feature>
<dbReference type="GO" id="GO:0010344">
    <property type="term" value="P:seed oilbody biogenesis"/>
    <property type="evidence" value="ECO:0007669"/>
    <property type="project" value="TreeGrafter"/>
</dbReference>
<evidence type="ECO:0000256" key="8">
    <source>
        <dbReference type="ARBA" id="ARBA00023136"/>
    </source>
</evidence>
<evidence type="ECO:0000256" key="7">
    <source>
        <dbReference type="ARBA" id="ARBA00022989"/>
    </source>
</evidence>
<proteinExistence type="inferred from homology"/>
<dbReference type="Pfam" id="PF01277">
    <property type="entry name" value="Oleosin"/>
    <property type="match status" value="1"/>
</dbReference>
<keyword evidence="5" id="KW-0551">Lipid droplet</keyword>
<keyword evidence="7 10" id="KW-1133">Transmembrane helix</keyword>
<feature type="region of interest" description="Disordered" evidence="9">
    <location>
        <begin position="183"/>
        <end position="203"/>
    </location>
</feature>
<dbReference type="KEGG" id="cmos:111442340"/>
<sequence>MKLVPHAKPLLTISHVRVTILQIPPPFINTFQCLSSFQLFFALTKMADRPQPHQIQVHPQRRYDDVGAKGRAGPSASTILAVVTLVPLGGSLLGLAGLTLAVTLVGLAVFIPVFIIFSPILVPAILTIGLAVLAFLTSGAFGLTALSSLTWAFNYIRRAAGFMPDQIDQAKRRMQDMAGYVGQKTKDLGQEIQSRTQEQGRKT</sequence>
<evidence type="ECO:0000256" key="6">
    <source>
        <dbReference type="ARBA" id="ARBA00022692"/>
    </source>
</evidence>
<dbReference type="GeneID" id="111442340"/>
<dbReference type="GO" id="GO:0019915">
    <property type="term" value="P:lipid storage"/>
    <property type="evidence" value="ECO:0007669"/>
    <property type="project" value="TreeGrafter"/>
</dbReference>
<evidence type="ECO:0000256" key="10">
    <source>
        <dbReference type="SAM" id="Phobius"/>
    </source>
</evidence>
<gene>
    <name evidence="12" type="primary">LOC111442340</name>
</gene>
<organism evidence="11 12">
    <name type="scientific">Cucurbita moschata</name>
    <name type="common">Winter crookneck squash</name>
    <name type="synonym">Cucurbita pepo var. moschata</name>
    <dbReference type="NCBI Taxonomy" id="3662"/>
    <lineage>
        <taxon>Eukaryota</taxon>
        <taxon>Viridiplantae</taxon>
        <taxon>Streptophyta</taxon>
        <taxon>Embryophyta</taxon>
        <taxon>Tracheophyta</taxon>
        <taxon>Spermatophyta</taxon>
        <taxon>Magnoliopsida</taxon>
        <taxon>eudicotyledons</taxon>
        <taxon>Gunneridae</taxon>
        <taxon>Pentapetalae</taxon>
        <taxon>rosids</taxon>
        <taxon>fabids</taxon>
        <taxon>Cucurbitales</taxon>
        <taxon>Cucurbitaceae</taxon>
        <taxon>Cucurbiteae</taxon>
        <taxon>Cucurbita</taxon>
    </lineage>
</organism>
<dbReference type="GO" id="GO:0016020">
    <property type="term" value="C:membrane"/>
    <property type="evidence" value="ECO:0007669"/>
    <property type="project" value="UniProtKB-SubCell"/>
</dbReference>
<feature type="transmembrane region" description="Helical" evidence="10">
    <location>
        <begin position="124"/>
        <end position="153"/>
    </location>
</feature>
<dbReference type="GO" id="GO:0050826">
    <property type="term" value="P:response to freezing"/>
    <property type="evidence" value="ECO:0007669"/>
    <property type="project" value="TreeGrafter"/>
</dbReference>
<reference evidence="12" key="1">
    <citation type="submission" date="2025-08" db="UniProtKB">
        <authorList>
            <consortium name="RefSeq"/>
        </authorList>
    </citation>
    <scope>IDENTIFICATION</scope>
    <source>
        <tissue evidence="12">Young leaves</tissue>
    </source>
</reference>
<keyword evidence="11" id="KW-1185">Reference proteome</keyword>
<evidence type="ECO:0000256" key="5">
    <source>
        <dbReference type="ARBA" id="ARBA00022677"/>
    </source>
</evidence>
<dbReference type="RefSeq" id="XP_022935477.1">
    <property type="nucleotide sequence ID" value="XM_023079709.1"/>
</dbReference>
<dbReference type="Proteomes" id="UP000504609">
    <property type="component" value="Unplaced"/>
</dbReference>
<protein>
    <submittedName>
        <fullName evidence="12">Oleosin 18.2 kDa-like</fullName>
    </submittedName>
</protein>
<name>A0A6J1F5N2_CUCMO</name>
<accession>A0A6J1F5N2</accession>
<comment type="subcellular location">
    <subcellularLocation>
        <location evidence="3">Lipid droplet</location>
    </subcellularLocation>
    <subcellularLocation>
        <location evidence="2">Membrane</location>
        <topology evidence="2">Multi-pass membrane protein</topology>
    </subcellularLocation>
</comment>
<comment type="function">
    <text evidence="1">May have a structural role to stabilize the lipid body during desiccation of the seed by preventing coalescence of the oil. Probably interacts with both lipid and phospholipid moieties of lipid bodies. May also provide recognition signals for specific lipase anchorage in lipolysis during seedling growth.</text>
</comment>
<dbReference type="AlphaFoldDB" id="A0A6J1F5N2"/>
<dbReference type="InterPro" id="IPR000136">
    <property type="entry name" value="Oleosin"/>
</dbReference>
<keyword evidence="6 10" id="KW-0812">Transmembrane</keyword>
<dbReference type="GO" id="GO:0012511">
    <property type="term" value="C:monolayer-surrounded lipid storage body"/>
    <property type="evidence" value="ECO:0007669"/>
    <property type="project" value="InterPro"/>
</dbReference>
<evidence type="ECO:0000256" key="2">
    <source>
        <dbReference type="ARBA" id="ARBA00004141"/>
    </source>
</evidence>